<protein>
    <recommendedName>
        <fullName evidence="6">Carboxypeptidase</fullName>
        <ecNumber evidence="6">3.4.16.-</ecNumber>
    </recommendedName>
</protein>
<evidence type="ECO:0000256" key="3">
    <source>
        <dbReference type="ARBA" id="ARBA00022670"/>
    </source>
</evidence>
<dbReference type="OrthoDB" id="443318at2759"/>
<proteinExistence type="inferred from homology"/>
<dbReference type="PANTHER" id="PTHR11802">
    <property type="entry name" value="SERINE PROTEASE FAMILY S10 SERINE CARBOXYPEPTIDASE"/>
    <property type="match status" value="1"/>
</dbReference>
<dbReference type="InterPro" id="IPR029058">
    <property type="entry name" value="AB_hydrolase_fold"/>
</dbReference>
<keyword evidence="3 6" id="KW-0645">Protease</keyword>
<evidence type="ECO:0000313" key="8">
    <source>
        <dbReference type="Proteomes" id="UP000799439"/>
    </source>
</evidence>
<evidence type="ECO:0000256" key="1">
    <source>
        <dbReference type="ARBA" id="ARBA00009431"/>
    </source>
</evidence>
<evidence type="ECO:0000256" key="4">
    <source>
        <dbReference type="ARBA" id="ARBA00022801"/>
    </source>
</evidence>
<evidence type="ECO:0000256" key="5">
    <source>
        <dbReference type="ARBA" id="ARBA00023180"/>
    </source>
</evidence>
<name>A0A9P4MLB8_9PEZI</name>
<dbReference type="InterPro" id="IPR018202">
    <property type="entry name" value="Ser_caboxypep_ser_AS"/>
</dbReference>
<dbReference type="PROSITE" id="PS00131">
    <property type="entry name" value="CARBOXYPEPT_SER_SER"/>
    <property type="match status" value="1"/>
</dbReference>
<evidence type="ECO:0000313" key="7">
    <source>
        <dbReference type="EMBL" id="KAF2151586.1"/>
    </source>
</evidence>
<keyword evidence="4 6" id="KW-0378">Hydrolase</keyword>
<evidence type="ECO:0000256" key="6">
    <source>
        <dbReference type="RuleBase" id="RU361156"/>
    </source>
</evidence>
<organism evidence="7 8">
    <name type="scientific">Myriangium duriaei CBS 260.36</name>
    <dbReference type="NCBI Taxonomy" id="1168546"/>
    <lineage>
        <taxon>Eukaryota</taxon>
        <taxon>Fungi</taxon>
        <taxon>Dikarya</taxon>
        <taxon>Ascomycota</taxon>
        <taxon>Pezizomycotina</taxon>
        <taxon>Dothideomycetes</taxon>
        <taxon>Dothideomycetidae</taxon>
        <taxon>Myriangiales</taxon>
        <taxon>Myriangiaceae</taxon>
        <taxon>Myriangium</taxon>
    </lineage>
</organism>
<dbReference type="GO" id="GO:0004185">
    <property type="term" value="F:serine-type carboxypeptidase activity"/>
    <property type="evidence" value="ECO:0007669"/>
    <property type="project" value="UniProtKB-UniRule"/>
</dbReference>
<dbReference type="InterPro" id="IPR001563">
    <property type="entry name" value="Peptidase_S10"/>
</dbReference>
<keyword evidence="5" id="KW-0325">Glycoprotein</keyword>
<evidence type="ECO:0000256" key="2">
    <source>
        <dbReference type="ARBA" id="ARBA00022645"/>
    </source>
</evidence>
<dbReference type="SUPFAM" id="SSF53474">
    <property type="entry name" value="alpha/beta-Hydrolases"/>
    <property type="match status" value="1"/>
</dbReference>
<dbReference type="PRINTS" id="PR00724">
    <property type="entry name" value="CRBOXYPTASEC"/>
</dbReference>
<dbReference type="Proteomes" id="UP000799439">
    <property type="component" value="Unassembled WGS sequence"/>
</dbReference>
<keyword evidence="2 6" id="KW-0121">Carboxypeptidase</keyword>
<dbReference type="Pfam" id="PF00450">
    <property type="entry name" value="Peptidase_S10"/>
    <property type="match status" value="1"/>
</dbReference>
<accession>A0A9P4MLB8</accession>
<keyword evidence="6" id="KW-0732">Signal</keyword>
<sequence length="542" mass="59407">MHYSNLLTLGLAGSAVALSSPHKRVPKRPNHGLAKQEIHSLAKRQTSTYLTPSTEKFAVNGSGIPGVPFDVGESYAGTLSIDSNTTNENQLYFWFFPSDNVNATDEITIWLNGGPGCSSLDGLFQEHGPFMWQSGTYAPQPNPFSFVNLTNMVYVDQPIGTGFSPAAPGAPAQINNEVDVGRDFSGFWKNFMTTFNLTGRKVYITGESYAGQYIPYIAQYMLEQNNTDYYNVQGIQINDPSIGPDSVLIQAPAVTHLENYRNVMPVNDTFFANITSQAEKCGYFNFMEEALTFPPQGKFTAPNDTAPGCDVWDAIVTAIILINPCFNVYHLTDYCPFLWDEMGFPSLANGPNNYFNNSDVQKAINAPPTDYTVCGDPTLFPHGDQSEPSSFTALPYVIEKTNNVIVGSGLLDYLLLTNGTLMALNNMTWNGQQGFSTNPMTCDKLYVPYNPFINQVINETETQPIPATPVGLQAGAGYLGTTHTERGLTFTTVYEAGHEIPQYVAGASFRHLEFLLGRISSLTEVSDFTTESGDYQGSSMTS</sequence>
<comment type="similarity">
    <text evidence="1 6">Belongs to the peptidase S10 family.</text>
</comment>
<reference evidence="7" key="1">
    <citation type="journal article" date="2020" name="Stud. Mycol.">
        <title>101 Dothideomycetes genomes: a test case for predicting lifestyles and emergence of pathogens.</title>
        <authorList>
            <person name="Haridas S."/>
            <person name="Albert R."/>
            <person name="Binder M."/>
            <person name="Bloem J."/>
            <person name="Labutti K."/>
            <person name="Salamov A."/>
            <person name="Andreopoulos B."/>
            <person name="Baker S."/>
            <person name="Barry K."/>
            <person name="Bills G."/>
            <person name="Bluhm B."/>
            <person name="Cannon C."/>
            <person name="Castanera R."/>
            <person name="Culley D."/>
            <person name="Daum C."/>
            <person name="Ezra D."/>
            <person name="Gonzalez J."/>
            <person name="Henrissat B."/>
            <person name="Kuo A."/>
            <person name="Liang C."/>
            <person name="Lipzen A."/>
            <person name="Lutzoni F."/>
            <person name="Magnuson J."/>
            <person name="Mondo S."/>
            <person name="Nolan M."/>
            <person name="Ohm R."/>
            <person name="Pangilinan J."/>
            <person name="Park H.-J."/>
            <person name="Ramirez L."/>
            <person name="Alfaro M."/>
            <person name="Sun H."/>
            <person name="Tritt A."/>
            <person name="Yoshinaga Y."/>
            <person name="Zwiers L.-H."/>
            <person name="Turgeon B."/>
            <person name="Goodwin S."/>
            <person name="Spatafora J."/>
            <person name="Crous P."/>
            <person name="Grigoriev I."/>
        </authorList>
    </citation>
    <scope>NUCLEOTIDE SEQUENCE</scope>
    <source>
        <strain evidence="7">CBS 260.36</strain>
    </source>
</reference>
<comment type="caution">
    <text evidence="7">The sequence shown here is derived from an EMBL/GenBank/DDBJ whole genome shotgun (WGS) entry which is preliminary data.</text>
</comment>
<dbReference type="PANTHER" id="PTHR11802:SF116">
    <property type="entry name" value="CARBOXYPEPTIDASE"/>
    <property type="match status" value="1"/>
</dbReference>
<dbReference type="EMBL" id="ML996087">
    <property type="protein sequence ID" value="KAF2151586.1"/>
    <property type="molecule type" value="Genomic_DNA"/>
</dbReference>
<dbReference type="EC" id="3.4.16.-" evidence="6"/>
<feature type="chain" id="PRO_5040540438" description="Carboxypeptidase" evidence="6">
    <location>
        <begin position="18"/>
        <end position="542"/>
    </location>
</feature>
<dbReference type="Gene3D" id="3.40.50.1820">
    <property type="entry name" value="alpha/beta hydrolase"/>
    <property type="match status" value="1"/>
</dbReference>
<feature type="signal peptide" evidence="6">
    <location>
        <begin position="1"/>
        <end position="17"/>
    </location>
</feature>
<keyword evidence="8" id="KW-1185">Reference proteome</keyword>
<dbReference type="AlphaFoldDB" id="A0A9P4MLB8"/>
<gene>
    <name evidence="7" type="ORF">K461DRAFT_257000</name>
</gene>
<dbReference type="GO" id="GO:0006508">
    <property type="term" value="P:proteolysis"/>
    <property type="evidence" value="ECO:0007669"/>
    <property type="project" value="UniProtKB-KW"/>
</dbReference>